<organism evidence="1 2">
    <name type="scientific">Dactylonectria estremocensis</name>
    <dbReference type="NCBI Taxonomy" id="1079267"/>
    <lineage>
        <taxon>Eukaryota</taxon>
        <taxon>Fungi</taxon>
        <taxon>Dikarya</taxon>
        <taxon>Ascomycota</taxon>
        <taxon>Pezizomycotina</taxon>
        <taxon>Sordariomycetes</taxon>
        <taxon>Hypocreomycetidae</taxon>
        <taxon>Hypocreales</taxon>
        <taxon>Nectriaceae</taxon>
        <taxon>Dactylonectria</taxon>
    </lineage>
</organism>
<protein>
    <submittedName>
        <fullName evidence="1">Uncharacterized protein</fullName>
    </submittedName>
</protein>
<dbReference type="AlphaFoldDB" id="A0A9P9FC79"/>
<evidence type="ECO:0000313" key="2">
    <source>
        <dbReference type="Proteomes" id="UP000717696"/>
    </source>
</evidence>
<name>A0A9P9FC79_9HYPO</name>
<dbReference type="Proteomes" id="UP000717696">
    <property type="component" value="Unassembled WGS sequence"/>
</dbReference>
<gene>
    <name evidence="1" type="ORF">B0J13DRAFT_177392</name>
</gene>
<proteinExistence type="predicted"/>
<comment type="caution">
    <text evidence="1">The sequence shown here is derived from an EMBL/GenBank/DDBJ whole genome shotgun (WGS) entry which is preliminary data.</text>
</comment>
<keyword evidence="2" id="KW-1185">Reference proteome</keyword>
<reference evidence="1" key="1">
    <citation type="journal article" date="2021" name="Nat. Commun.">
        <title>Genetic determinants of endophytism in the Arabidopsis root mycobiome.</title>
        <authorList>
            <person name="Mesny F."/>
            <person name="Miyauchi S."/>
            <person name="Thiergart T."/>
            <person name="Pickel B."/>
            <person name="Atanasova L."/>
            <person name="Karlsson M."/>
            <person name="Huettel B."/>
            <person name="Barry K.W."/>
            <person name="Haridas S."/>
            <person name="Chen C."/>
            <person name="Bauer D."/>
            <person name="Andreopoulos W."/>
            <person name="Pangilinan J."/>
            <person name="LaButti K."/>
            <person name="Riley R."/>
            <person name="Lipzen A."/>
            <person name="Clum A."/>
            <person name="Drula E."/>
            <person name="Henrissat B."/>
            <person name="Kohler A."/>
            <person name="Grigoriev I.V."/>
            <person name="Martin F.M."/>
            <person name="Hacquard S."/>
        </authorList>
    </citation>
    <scope>NUCLEOTIDE SEQUENCE</scope>
    <source>
        <strain evidence="1">MPI-CAGE-AT-0021</strain>
    </source>
</reference>
<accession>A0A9P9FC79</accession>
<evidence type="ECO:0000313" key="1">
    <source>
        <dbReference type="EMBL" id="KAH7157716.1"/>
    </source>
</evidence>
<dbReference type="EMBL" id="JAGMUU010000003">
    <property type="protein sequence ID" value="KAH7157716.1"/>
    <property type="molecule type" value="Genomic_DNA"/>
</dbReference>
<sequence>MTLTWPVALVRPCFLPLPNPHVTLPRVARSPDLQACRFLTMILVTWVGDLAGAEGGGKRFCLMVRQFALTHLHGASPVQPKPSANFSHKCKHCRHIHPARHLDAAEAWNQAVRPPTARPTNLVQSLCSATLPAMMRDLGFEPRPPSPLFRASIKRCSAALLRPTASASLRIPVTHTRWLCFLLLEGFADRHHGRMTRRLMAVQPRPLGCHRFLPISDLKRPWSPRWTADWVRDLSRVAALSMQVPA</sequence>